<comment type="subcellular location">
    <subcellularLocation>
        <location evidence="4">Endoplasmic reticulum membrane</location>
        <topology evidence="4">Peripheral membrane protein</topology>
    </subcellularLocation>
    <subcellularLocation>
        <location evidence="3">Microsome membrane</location>
        <topology evidence="3">Peripheral membrane protein</topology>
    </subcellularLocation>
</comment>
<keyword evidence="13" id="KW-0472">Membrane</keyword>
<protein>
    <recommendedName>
        <fullName evidence="17">Cytochrome P450</fullName>
    </recommendedName>
</protein>
<organism evidence="15 16">
    <name type="scientific">Molorchus minor</name>
    <dbReference type="NCBI Taxonomy" id="1323400"/>
    <lineage>
        <taxon>Eukaryota</taxon>
        <taxon>Metazoa</taxon>
        <taxon>Ecdysozoa</taxon>
        <taxon>Arthropoda</taxon>
        <taxon>Hexapoda</taxon>
        <taxon>Insecta</taxon>
        <taxon>Pterygota</taxon>
        <taxon>Neoptera</taxon>
        <taxon>Endopterygota</taxon>
        <taxon>Coleoptera</taxon>
        <taxon>Polyphaga</taxon>
        <taxon>Cucujiformia</taxon>
        <taxon>Chrysomeloidea</taxon>
        <taxon>Cerambycidae</taxon>
        <taxon>Lamiinae</taxon>
        <taxon>Monochamini</taxon>
        <taxon>Molorchus</taxon>
    </lineage>
</organism>
<dbReference type="Gene3D" id="1.10.630.10">
    <property type="entry name" value="Cytochrome P450"/>
    <property type="match status" value="1"/>
</dbReference>
<keyword evidence="6 14" id="KW-0349">Heme</keyword>
<keyword evidence="16" id="KW-1185">Reference proteome</keyword>
<dbReference type="PROSITE" id="PS00086">
    <property type="entry name" value="CYTOCHROME_P450"/>
    <property type="match status" value="1"/>
</dbReference>
<evidence type="ECO:0000256" key="14">
    <source>
        <dbReference type="RuleBase" id="RU000461"/>
    </source>
</evidence>
<keyword evidence="8" id="KW-0256">Endoplasmic reticulum</keyword>
<dbReference type="SUPFAM" id="SSF48264">
    <property type="entry name" value="Cytochrome P450"/>
    <property type="match status" value="1"/>
</dbReference>
<gene>
    <name evidence="15" type="ORF">NQ317_006975</name>
</gene>
<reference evidence="15" key="1">
    <citation type="journal article" date="2023" name="Insect Mol. Biol.">
        <title>Genome sequencing provides insights into the evolution of gene families encoding plant cell wall-degrading enzymes in longhorned beetles.</title>
        <authorList>
            <person name="Shin N.R."/>
            <person name="Okamura Y."/>
            <person name="Kirsch R."/>
            <person name="Pauchet Y."/>
        </authorList>
    </citation>
    <scope>NUCLEOTIDE SEQUENCE</scope>
    <source>
        <strain evidence="15">MMC_N1</strain>
    </source>
</reference>
<keyword evidence="11 14" id="KW-0408">Iron</keyword>
<keyword evidence="7 14" id="KW-0479">Metal-binding</keyword>
<proteinExistence type="inferred from homology"/>
<dbReference type="PANTHER" id="PTHR24292">
    <property type="entry name" value="CYTOCHROME P450"/>
    <property type="match status" value="1"/>
</dbReference>
<evidence type="ECO:0000256" key="10">
    <source>
        <dbReference type="ARBA" id="ARBA00023002"/>
    </source>
</evidence>
<evidence type="ECO:0000256" key="3">
    <source>
        <dbReference type="ARBA" id="ARBA00004174"/>
    </source>
</evidence>
<sequence>MKYLDMVVSETLRRYPFGPFLNRKCKEDYVIKETGFLIEKGTPILIPIDGIHNDPEYYPEPEKFEPNRFIDGIKQNSQSCTYLPFGMGPRNCIGDRFGLICAKVGLTYFVKNFKVERCSETPVPLTLNPKSPFMMPMRALKMIVKKVDQ</sequence>
<evidence type="ECO:0000256" key="5">
    <source>
        <dbReference type="ARBA" id="ARBA00010617"/>
    </source>
</evidence>
<evidence type="ECO:0000256" key="12">
    <source>
        <dbReference type="ARBA" id="ARBA00023033"/>
    </source>
</evidence>
<evidence type="ECO:0000313" key="15">
    <source>
        <dbReference type="EMBL" id="KAJ8979339.1"/>
    </source>
</evidence>
<evidence type="ECO:0000256" key="7">
    <source>
        <dbReference type="ARBA" id="ARBA00022723"/>
    </source>
</evidence>
<evidence type="ECO:0000256" key="8">
    <source>
        <dbReference type="ARBA" id="ARBA00022824"/>
    </source>
</evidence>
<dbReference type="PANTHER" id="PTHR24292:SF45">
    <property type="entry name" value="CYTOCHROME P450 6G1-RELATED"/>
    <property type="match status" value="1"/>
</dbReference>
<keyword evidence="12 14" id="KW-0503">Monooxygenase</keyword>
<keyword evidence="9" id="KW-0492">Microsome</keyword>
<evidence type="ECO:0000256" key="9">
    <source>
        <dbReference type="ARBA" id="ARBA00022848"/>
    </source>
</evidence>
<name>A0ABQ9JMA0_9CUCU</name>
<evidence type="ECO:0000256" key="4">
    <source>
        <dbReference type="ARBA" id="ARBA00004406"/>
    </source>
</evidence>
<evidence type="ECO:0000256" key="11">
    <source>
        <dbReference type="ARBA" id="ARBA00023004"/>
    </source>
</evidence>
<comment type="similarity">
    <text evidence="5 14">Belongs to the cytochrome P450 family.</text>
</comment>
<evidence type="ECO:0000256" key="1">
    <source>
        <dbReference type="ARBA" id="ARBA00001971"/>
    </source>
</evidence>
<evidence type="ECO:0000256" key="2">
    <source>
        <dbReference type="ARBA" id="ARBA00003690"/>
    </source>
</evidence>
<dbReference type="InterPro" id="IPR036396">
    <property type="entry name" value="Cyt_P450_sf"/>
</dbReference>
<comment type="function">
    <text evidence="2">May be involved in the metabolism of insect hormones and in the breakdown of synthetic insecticides.</text>
</comment>
<dbReference type="InterPro" id="IPR002403">
    <property type="entry name" value="Cyt_P450_E_grp-IV"/>
</dbReference>
<evidence type="ECO:0008006" key="17">
    <source>
        <dbReference type="Google" id="ProtNLM"/>
    </source>
</evidence>
<comment type="caution">
    <text evidence="15">The sequence shown here is derived from an EMBL/GenBank/DDBJ whole genome shotgun (WGS) entry which is preliminary data.</text>
</comment>
<evidence type="ECO:0000313" key="16">
    <source>
        <dbReference type="Proteomes" id="UP001162164"/>
    </source>
</evidence>
<dbReference type="InterPro" id="IPR001128">
    <property type="entry name" value="Cyt_P450"/>
</dbReference>
<keyword evidence="10 14" id="KW-0560">Oxidoreductase</keyword>
<dbReference type="PRINTS" id="PR00465">
    <property type="entry name" value="EP450IV"/>
</dbReference>
<dbReference type="InterPro" id="IPR017972">
    <property type="entry name" value="Cyt_P450_CS"/>
</dbReference>
<comment type="cofactor">
    <cofactor evidence="1">
        <name>heme</name>
        <dbReference type="ChEBI" id="CHEBI:30413"/>
    </cofactor>
</comment>
<evidence type="ECO:0000256" key="13">
    <source>
        <dbReference type="ARBA" id="ARBA00023136"/>
    </source>
</evidence>
<dbReference type="Pfam" id="PF00067">
    <property type="entry name" value="p450"/>
    <property type="match status" value="1"/>
</dbReference>
<dbReference type="Proteomes" id="UP001162164">
    <property type="component" value="Unassembled WGS sequence"/>
</dbReference>
<dbReference type="PRINTS" id="PR00385">
    <property type="entry name" value="P450"/>
</dbReference>
<dbReference type="InterPro" id="IPR050476">
    <property type="entry name" value="Insect_CytP450_Detox"/>
</dbReference>
<evidence type="ECO:0000256" key="6">
    <source>
        <dbReference type="ARBA" id="ARBA00022617"/>
    </source>
</evidence>
<dbReference type="EMBL" id="JAPWTJ010000349">
    <property type="protein sequence ID" value="KAJ8979339.1"/>
    <property type="molecule type" value="Genomic_DNA"/>
</dbReference>
<accession>A0ABQ9JMA0</accession>